<organism evidence="2 3">
    <name type="scientific">Orenia metallireducens</name>
    <dbReference type="NCBI Taxonomy" id="1413210"/>
    <lineage>
        <taxon>Bacteria</taxon>
        <taxon>Bacillati</taxon>
        <taxon>Bacillota</taxon>
        <taxon>Clostridia</taxon>
        <taxon>Halanaerobiales</taxon>
        <taxon>Halobacteroidaceae</taxon>
        <taxon>Orenia</taxon>
    </lineage>
</organism>
<evidence type="ECO:0000259" key="1">
    <source>
        <dbReference type="SMART" id="SM00387"/>
    </source>
</evidence>
<dbReference type="AlphaFoldDB" id="A0A285HAK3"/>
<dbReference type="Proteomes" id="UP000219573">
    <property type="component" value="Unassembled WGS sequence"/>
</dbReference>
<dbReference type="STRING" id="1413210.U472_13075"/>
<protein>
    <submittedName>
        <fullName evidence="2">Anti-sigma regulatory factor (Ser/Thr protein kinase)</fullName>
    </submittedName>
</protein>
<dbReference type="InterPro" id="IPR003594">
    <property type="entry name" value="HATPase_dom"/>
</dbReference>
<evidence type="ECO:0000313" key="2">
    <source>
        <dbReference type="EMBL" id="SNY32745.1"/>
    </source>
</evidence>
<feature type="domain" description="Histidine kinase/HSP90-like ATPase" evidence="1">
    <location>
        <begin position="42"/>
        <end position="146"/>
    </location>
</feature>
<dbReference type="InterPro" id="IPR036890">
    <property type="entry name" value="HATPase_C_sf"/>
</dbReference>
<proteinExistence type="predicted"/>
<dbReference type="RefSeq" id="WP_097018262.1">
    <property type="nucleotide sequence ID" value="NZ_OBDZ01000016.1"/>
</dbReference>
<dbReference type="EMBL" id="OBDZ01000016">
    <property type="protein sequence ID" value="SNY32745.1"/>
    <property type="molecule type" value="Genomic_DNA"/>
</dbReference>
<keyword evidence="2" id="KW-0808">Transferase</keyword>
<accession>A0A285HAK3</accession>
<keyword evidence="3" id="KW-1185">Reference proteome</keyword>
<dbReference type="SMART" id="SM00387">
    <property type="entry name" value="HATPase_c"/>
    <property type="match status" value="1"/>
</dbReference>
<dbReference type="GO" id="GO:0016301">
    <property type="term" value="F:kinase activity"/>
    <property type="evidence" value="ECO:0007669"/>
    <property type="project" value="UniProtKB-KW"/>
</dbReference>
<dbReference type="Pfam" id="PF13581">
    <property type="entry name" value="HATPase_c_2"/>
    <property type="match status" value="1"/>
</dbReference>
<evidence type="ECO:0000313" key="3">
    <source>
        <dbReference type="Proteomes" id="UP000219573"/>
    </source>
</evidence>
<reference evidence="3" key="1">
    <citation type="submission" date="2017-09" db="EMBL/GenBank/DDBJ databases">
        <authorList>
            <person name="Varghese N."/>
            <person name="Submissions S."/>
        </authorList>
    </citation>
    <scope>NUCLEOTIDE SEQUENCE [LARGE SCALE GENOMIC DNA]</scope>
    <source>
        <strain evidence="3">MSL47</strain>
    </source>
</reference>
<dbReference type="Gene3D" id="3.30.565.10">
    <property type="entry name" value="Histidine kinase-like ATPase, C-terminal domain"/>
    <property type="match status" value="1"/>
</dbReference>
<sequence>MQKDEIKQVILDCEVEAGDFSVGGEASSKLKSLLHKLGIPAQTIRKIAIATYELEINIIIHTYGGSLKAEVTPSEIRVIASDKGPGIADLEKAFQPGYSTASQKAREMGFGAGMGLCNIKRYSDELNVETEVGKGTEIEARISLRESGDSNE</sequence>
<gene>
    <name evidence="2" type="ORF">SAMN06265827_11671</name>
</gene>
<name>A0A285HAK3_9FIRM</name>
<keyword evidence="2" id="KW-0418">Kinase</keyword>
<dbReference type="OrthoDB" id="9797578at2"/>
<dbReference type="SUPFAM" id="SSF55874">
    <property type="entry name" value="ATPase domain of HSP90 chaperone/DNA topoisomerase II/histidine kinase"/>
    <property type="match status" value="1"/>
</dbReference>